<dbReference type="BioCyc" id="ECAT999415-HMP:GTTI-785-MONOMER"/>
<keyword evidence="2" id="KW-1185">Reference proteome</keyword>
<protein>
    <submittedName>
        <fullName evidence="1">Uncharacterized protein</fullName>
    </submittedName>
</protein>
<dbReference type="Proteomes" id="UP000011758">
    <property type="component" value="Unassembled WGS sequence"/>
</dbReference>
<evidence type="ECO:0000313" key="2">
    <source>
        <dbReference type="Proteomes" id="UP000011758"/>
    </source>
</evidence>
<dbReference type="EMBL" id="AGEJ01000012">
    <property type="protein sequence ID" value="EMD16985.1"/>
    <property type="molecule type" value="Genomic_DNA"/>
</dbReference>
<comment type="caution">
    <text evidence="1">The sequence shown here is derived from an EMBL/GenBank/DDBJ whole genome shotgun (WGS) entry which is preliminary data.</text>
</comment>
<proteinExistence type="predicted"/>
<evidence type="ECO:0000313" key="1">
    <source>
        <dbReference type="EMBL" id="EMD16985.1"/>
    </source>
</evidence>
<gene>
    <name evidence="1" type="ORF">HMPREF9943_00763</name>
</gene>
<dbReference type="AlphaFoldDB" id="M2Q261"/>
<organism evidence="1 2">
    <name type="scientific">Eggerthia catenaformis OT 569 = DSM 20559</name>
    <dbReference type="NCBI Taxonomy" id="999415"/>
    <lineage>
        <taxon>Bacteria</taxon>
        <taxon>Bacillati</taxon>
        <taxon>Bacillota</taxon>
        <taxon>Erysipelotrichia</taxon>
        <taxon>Erysipelotrichales</taxon>
        <taxon>Coprobacillaceae</taxon>
        <taxon>Eggerthia</taxon>
    </lineage>
</organism>
<dbReference type="RefSeq" id="WP_004802199.1">
    <property type="nucleotide sequence ID" value="NZ_KB446647.1"/>
</dbReference>
<sequence>MESICRINVSNNGYYEVICLDKIKISLLNELLAKIAFEMIRITKTDGNKNHICLSKERFDLANKLAKDETELSDFFRNLSYSPFSIEIYDQRELKTSVSLETLGKEELLIVYILLCRKFLTPHQRIEFIHYFMISVDKLIKNLGC</sequence>
<dbReference type="STRING" id="999415.HMPREF9943_00763"/>
<reference evidence="1 2" key="1">
    <citation type="submission" date="2013-02" db="EMBL/GenBank/DDBJ databases">
        <title>The Genome Sequence of Lactobacillus catenaformis F0143.</title>
        <authorList>
            <consortium name="The Broad Institute Genome Sequencing Platform"/>
            <person name="Earl A."/>
            <person name="Ward D."/>
            <person name="Feldgarden M."/>
            <person name="Gevers D."/>
            <person name="Izard J."/>
            <person name="Blanton J.M."/>
            <person name="Mathney J."/>
            <person name="Dewhirst F.E."/>
            <person name="Young S.K."/>
            <person name="Zeng Q."/>
            <person name="Gargeya S."/>
            <person name="Fitzgerald M."/>
            <person name="Haas B."/>
            <person name="Abouelleil A."/>
            <person name="Alvarado L."/>
            <person name="Arachchi H.M."/>
            <person name="Berlin A."/>
            <person name="Chapman S.B."/>
            <person name="Gearin G."/>
            <person name="Goldberg J."/>
            <person name="Griggs A."/>
            <person name="Gujja S."/>
            <person name="Hansen M."/>
            <person name="Heiman D."/>
            <person name="Howarth C."/>
            <person name="Larimer J."/>
            <person name="Lui A."/>
            <person name="MacDonald P.J.P."/>
            <person name="McCowen C."/>
            <person name="Montmayeur A."/>
            <person name="Murphy C."/>
            <person name="Neiman D."/>
            <person name="Pearson M."/>
            <person name="Priest M."/>
            <person name="Roberts A."/>
            <person name="Saif S."/>
            <person name="Shea T."/>
            <person name="Sisk P."/>
            <person name="Stolte C."/>
            <person name="Sykes S."/>
            <person name="Wortman J."/>
            <person name="Nusbaum C."/>
            <person name="Birren B."/>
        </authorList>
    </citation>
    <scope>NUCLEOTIDE SEQUENCE [LARGE SCALE GENOMIC DNA]</scope>
    <source>
        <strain evidence="1 2">OT 569</strain>
    </source>
</reference>
<accession>M2Q261</accession>
<name>M2Q261_9FIRM</name>